<dbReference type="InterPro" id="IPR036876">
    <property type="entry name" value="UVR_dom_sf"/>
</dbReference>
<dbReference type="CDD" id="cd18790">
    <property type="entry name" value="SF2_C_UvrB"/>
    <property type="match status" value="1"/>
</dbReference>
<feature type="domain" description="UVR" evidence="15">
    <location>
        <begin position="635"/>
        <end position="670"/>
    </location>
</feature>
<keyword evidence="5 13" id="KW-0227">DNA damage</keyword>
<dbReference type="PANTHER" id="PTHR24029">
    <property type="entry name" value="UVRABC SYSTEM PROTEIN B"/>
    <property type="match status" value="1"/>
</dbReference>
<feature type="short sequence motif" description="Beta-hairpin" evidence="13">
    <location>
        <begin position="94"/>
        <end position="117"/>
    </location>
</feature>
<evidence type="ECO:0000256" key="2">
    <source>
        <dbReference type="ARBA" id="ARBA00008533"/>
    </source>
</evidence>
<keyword evidence="3 13" id="KW-0963">Cytoplasm</keyword>
<feature type="binding site" evidence="13">
    <location>
        <begin position="41"/>
        <end position="48"/>
    </location>
    <ligand>
        <name>ATP</name>
        <dbReference type="ChEBI" id="CHEBI:30616"/>
    </ligand>
</feature>
<comment type="subcellular location">
    <subcellularLocation>
        <location evidence="1 13 14">Cytoplasm</location>
    </subcellularLocation>
</comment>
<dbReference type="GO" id="GO:0009380">
    <property type="term" value="C:excinuclease repair complex"/>
    <property type="evidence" value="ECO:0007669"/>
    <property type="project" value="InterPro"/>
</dbReference>
<evidence type="ECO:0000256" key="3">
    <source>
        <dbReference type="ARBA" id="ARBA00022490"/>
    </source>
</evidence>
<evidence type="ECO:0000313" key="18">
    <source>
        <dbReference type="EMBL" id="SPL71793.1"/>
    </source>
</evidence>
<dbReference type="PANTHER" id="PTHR24029:SF0">
    <property type="entry name" value="UVRABC SYSTEM PROTEIN B"/>
    <property type="match status" value="1"/>
</dbReference>
<dbReference type="HAMAP" id="MF_00204">
    <property type="entry name" value="UvrB"/>
    <property type="match status" value="1"/>
</dbReference>
<evidence type="ECO:0000256" key="7">
    <source>
        <dbReference type="ARBA" id="ARBA00022840"/>
    </source>
</evidence>
<dbReference type="GO" id="GO:0005737">
    <property type="term" value="C:cytoplasm"/>
    <property type="evidence" value="ECO:0007669"/>
    <property type="project" value="UniProtKB-SubCell"/>
</dbReference>
<feature type="domain" description="Helicase C-terminal" evidence="17">
    <location>
        <begin position="432"/>
        <end position="585"/>
    </location>
</feature>
<dbReference type="Pfam" id="PF00271">
    <property type="entry name" value="Helicase_C"/>
    <property type="match status" value="1"/>
</dbReference>
<organism evidence="18 19">
    <name type="scientific">Acinetobacter stercoris</name>
    <dbReference type="NCBI Taxonomy" id="2126983"/>
    <lineage>
        <taxon>Bacteria</taxon>
        <taxon>Pseudomonadati</taxon>
        <taxon>Pseudomonadota</taxon>
        <taxon>Gammaproteobacteria</taxon>
        <taxon>Moraxellales</taxon>
        <taxon>Moraxellaceae</taxon>
        <taxon>Acinetobacter</taxon>
    </lineage>
</organism>
<evidence type="ECO:0000256" key="6">
    <source>
        <dbReference type="ARBA" id="ARBA00022769"/>
    </source>
</evidence>
<feature type="domain" description="Helicase ATP-binding" evidence="16">
    <location>
        <begin position="28"/>
        <end position="158"/>
    </location>
</feature>
<keyword evidence="6 13" id="KW-0228">DNA excision</keyword>
<dbReference type="GO" id="GO:0003677">
    <property type="term" value="F:DNA binding"/>
    <property type="evidence" value="ECO:0007669"/>
    <property type="project" value="UniProtKB-UniRule"/>
</dbReference>
<evidence type="ECO:0000256" key="14">
    <source>
        <dbReference type="RuleBase" id="RU003587"/>
    </source>
</evidence>
<reference evidence="19" key="1">
    <citation type="submission" date="2018-03" db="EMBL/GenBank/DDBJ databases">
        <authorList>
            <person name="Blom J."/>
        </authorList>
    </citation>
    <scope>NUCLEOTIDE SEQUENCE [LARGE SCALE GENOMIC DNA]</scope>
    <source>
        <strain evidence="19">KPC-SM-21</strain>
    </source>
</reference>
<evidence type="ECO:0000256" key="13">
    <source>
        <dbReference type="HAMAP-Rule" id="MF_00204"/>
    </source>
</evidence>
<dbReference type="Pfam" id="PF12344">
    <property type="entry name" value="UvrB"/>
    <property type="match status" value="1"/>
</dbReference>
<dbReference type="InterPro" id="IPR041471">
    <property type="entry name" value="UvrB_inter"/>
</dbReference>
<dbReference type="Pfam" id="PF02151">
    <property type="entry name" value="UVR"/>
    <property type="match status" value="1"/>
</dbReference>
<dbReference type="NCBIfam" id="TIGR00631">
    <property type="entry name" value="uvrb"/>
    <property type="match status" value="1"/>
</dbReference>
<keyword evidence="10 13" id="KW-0742">SOS response</keyword>
<dbReference type="InterPro" id="IPR006935">
    <property type="entry name" value="Helicase/UvrB_N"/>
</dbReference>
<evidence type="ECO:0000256" key="4">
    <source>
        <dbReference type="ARBA" id="ARBA00022741"/>
    </source>
</evidence>
<dbReference type="Gene3D" id="6.10.140.240">
    <property type="match status" value="1"/>
</dbReference>
<dbReference type="GO" id="GO:0016887">
    <property type="term" value="F:ATP hydrolysis activity"/>
    <property type="evidence" value="ECO:0007669"/>
    <property type="project" value="InterPro"/>
</dbReference>
<keyword evidence="4 13" id="KW-0547">Nucleotide-binding</keyword>
<name>A0A2U3N2C8_9GAMM</name>
<evidence type="ECO:0000313" key="19">
    <source>
        <dbReference type="Proteomes" id="UP000245974"/>
    </source>
</evidence>
<dbReference type="InterPro" id="IPR014001">
    <property type="entry name" value="Helicase_ATP-bd"/>
</dbReference>
<sequence>MSDNQPFELVTHYKPAGDQPQAIEKLVQGVKKGYHDQLLLGVTGSGKTYTMANVISQLQRPTIVMAHNKTLAAQLYGEFKSFFPNNAVEYFVSYYDYYQPEAYVPSSDTFIEKDAAINDHIDQMRLSATRALLERRDAIIVASVSAIYGLGDPNAYMSMLLHVVEGDRINRDDIIRRLVEMQYTRNELEFLRGTYRIRGEIIDIFPAESDQHAIRIELFDDEVDSIRWFDPLTGKMTRKVPRVTIYPKSHYVTPKDNLERAIGTIKEELKERLEFFKTNDKLIELQRIEQRTRYDLEMMQQLGYTNGIENYSRHLSGRPAGEAPPTLFDYVPDDALLIIDESHVTVPQIGAMYKGDRSRKENLVNYGFRLPSALDNRPMKFEEWARIIPSTIYVSATPANYELEKSEQVVEQVVRPTGLIDPEIEVRPVLTQVDDVLSEINIRKELDERVLVTTLTKRMAEDLTSYLKEYGVKVAYLHSDIDTVERVKIIHELRTGIYDVLVGINLLREGLDMPEVSLVAILDADKEGFLRSERSLIQTIGRAARNVKGKAILYADRITDSMRKAIDETERRRSKQMEFNELHGIVPRSAVRQAIKEIDTGEVLDDEQIEANIADQAQALTADEQYLIADPKLLSKHISKLEKEMLKASKELQFEQAAQIRDEIVRLKAKLLH</sequence>
<dbReference type="AlphaFoldDB" id="A0A2U3N2C8"/>
<dbReference type="GO" id="GO:0006289">
    <property type="term" value="P:nucleotide-excision repair"/>
    <property type="evidence" value="ECO:0007669"/>
    <property type="project" value="UniProtKB-UniRule"/>
</dbReference>
<dbReference type="InterPro" id="IPR001943">
    <property type="entry name" value="UVR_dom"/>
</dbReference>
<comment type="subunit">
    <text evidence="11 13 14">Forms a heterotetramer with UvrA during the search for lesions. Interacts with UvrC in an incision complex.</text>
</comment>
<evidence type="ECO:0000256" key="12">
    <source>
        <dbReference type="ARBA" id="ARBA00029504"/>
    </source>
</evidence>
<evidence type="ECO:0000256" key="9">
    <source>
        <dbReference type="ARBA" id="ARBA00023204"/>
    </source>
</evidence>
<evidence type="ECO:0000256" key="5">
    <source>
        <dbReference type="ARBA" id="ARBA00022763"/>
    </source>
</evidence>
<evidence type="ECO:0000256" key="8">
    <source>
        <dbReference type="ARBA" id="ARBA00022881"/>
    </source>
</evidence>
<dbReference type="PROSITE" id="PS51192">
    <property type="entry name" value="HELICASE_ATP_BIND_1"/>
    <property type="match status" value="1"/>
</dbReference>
<evidence type="ECO:0000256" key="11">
    <source>
        <dbReference type="ARBA" id="ARBA00026033"/>
    </source>
</evidence>
<dbReference type="InterPro" id="IPR027417">
    <property type="entry name" value="P-loop_NTPase"/>
</dbReference>
<dbReference type="CDD" id="cd17916">
    <property type="entry name" value="DEXHc_UvrB"/>
    <property type="match status" value="1"/>
</dbReference>
<comment type="domain">
    <text evidence="13">The beta-hairpin motif is involved in DNA binding.</text>
</comment>
<evidence type="ECO:0000256" key="1">
    <source>
        <dbReference type="ARBA" id="ARBA00004496"/>
    </source>
</evidence>
<dbReference type="InterPro" id="IPR024759">
    <property type="entry name" value="UvrB_YAD/RRR_dom"/>
</dbReference>
<dbReference type="Proteomes" id="UP000245974">
    <property type="component" value="Unassembled WGS sequence"/>
</dbReference>
<dbReference type="NCBIfam" id="NF003673">
    <property type="entry name" value="PRK05298.1"/>
    <property type="match status" value="1"/>
</dbReference>
<keyword evidence="9 13" id="KW-0234">DNA repair</keyword>
<dbReference type="PROSITE" id="PS50151">
    <property type="entry name" value="UVR"/>
    <property type="match status" value="1"/>
</dbReference>
<dbReference type="FunFam" id="3.40.50.300:FF:000477">
    <property type="entry name" value="UvrABC system protein B"/>
    <property type="match status" value="1"/>
</dbReference>
<accession>A0A2U3N2C8</accession>
<dbReference type="GO" id="GO:0005524">
    <property type="term" value="F:ATP binding"/>
    <property type="evidence" value="ECO:0007669"/>
    <property type="project" value="UniProtKB-UniRule"/>
</dbReference>
<protein>
    <recommendedName>
        <fullName evidence="12 13">UvrABC system protein B</fullName>
        <shortName evidence="13">Protein UvrB</shortName>
    </recommendedName>
    <alternativeName>
        <fullName evidence="13">Excinuclease ABC subunit B</fullName>
    </alternativeName>
</protein>
<dbReference type="FunCoup" id="A0A2U3N2C8">
    <property type="interactions" value="195"/>
</dbReference>
<dbReference type="GO" id="GO:0009381">
    <property type="term" value="F:excinuclease ABC activity"/>
    <property type="evidence" value="ECO:0007669"/>
    <property type="project" value="UniProtKB-UniRule"/>
</dbReference>
<dbReference type="Pfam" id="PF04851">
    <property type="entry name" value="ResIII"/>
    <property type="match status" value="1"/>
</dbReference>
<dbReference type="SUPFAM" id="SSF46600">
    <property type="entry name" value="C-terminal UvrC-binding domain of UvrB"/>
    <property type="match status" value="1"/>
</dbReference>
<dbReference type="Gene3D" id="4.10.860.10">
    <property type="entry name" value="UVR domain"/>
    <property type="match status" value="1"/>
</dbReference>
<dbReference type="SMART" id="SM00487">
    <property type="entry name" value="DEXDc"/>
    <property type="match status" value="1"/>
</dbReference>
<comment type="function">
    <text evidence="13">The UvrABC repair system catalyzes the recognition and processing of DNA lesions. A damage recognition complex composed of 2 UvrA and 2 UvrB subunits scans DNA for abnormalities. Upon binding of the UvrA(2)B(2) complex to a putative damaged site, the DNA wraps around one UvrB monomer. DNA wrap is dependent on ATP binding by UvrB and probably causes local melting of the DNA helix, facilitating insertion of UvrB beta-hairpin between the DNA strands. Then UvrB probes one DNA strand for the presence of a lesion. If a lesion is found the UvrA subunits dissociate and the UvrB-DNA preincision complex is formed. This complex is subsequently bound by UvrC and the second UvrB is released. If no lesion is found, the DNA wraps around the other UvrB subunit that will check the other stand for damage.</text>
</comment>
<gene>
    <name evidence="13 18" type="primary">uvrB</name>
    <name evidence="18" type="ORF">KPC_2971</name>
</gene>
<dbReference type="SMART" id="SM00490">
    <property type="entry name" value="HELICc"/>
    <property type="match status" value="1"/>
</dbReference>
<dbReference type="InParanoid" id="A0A2U3N2C8"/>
<dbReference type="EMBL" id="OOGT01000174">
    <property type="protein sequence ID" value="SPL71793.1"/>
    <property type="molecule type" value="Genomic_DNA"/>
</dbReference>
<dbReference type="InterPro" id="IPR004807">
    <property type="entry name" value="UvrB"/>
</dbReference>
<dbReference type="InterPro" id="IPR001650">
    <property type="entry name" value="Helicase_C-like"/>
</dbReference>
<dbReference type="OrthoDB" id="9806651at2"/>
<dbReference type="Gene3D" id="3.40.50.300">
    <property type="entry name" value="P-loop containing nucleotide triphosphate hydrolases"/>
    <property type="match status" value="3"/>
</dbReference>
<dbReference type="Pfam" id="PF17757">
    <property type="entry name" value="UvrB_inter"/>
    <property type="match status" value="1"/>
</dbReference>
<keyword evidence="8 13" id="KW-0267">Excision nuclease</keyword>
<dbReference type="RefSeq" id="WP_121975211.1">
    <property type="nucleotide sequence ID" value="NZ_OOGT01000174.1"/>
</dbReference>
<keyword evidence="7 13" id="KW-0067">ATP-binding</keyword>
<dbReference type="PROSITE" id="PS51194">
    <property type="entry name" value="HELICASE_CTER"/>
    <property type="match status" value="1"/>
</dbReference>
<proteinExistence type="inferred from homology"/>
<evidence type="ECO:0000259" key="15">
    <source>
        <dbReference type="PROSITE" id="PS50151"/>
    </source>
</evidence>
<dbReference type="GO" id="GO:0009432">
    <property type="term" value="P:SOS response"/>
    <property type="evidence" value="ECO:0007669"/>
    <property type="project" value="UniProtKB-UniRule"/>
</dbReference>
<evidence type="ECO:0000256" key="10">
    <source>
        <dbReference type="ARBA" id="ARBA00023236"/>
    </source>
</evidence>
<dbReference type="SUPFAM" id="SSF52540">
    <property type="entry name" value="P-loop containing nucleoside triphosphate hydrolases"/>
    <property type="match status" value="2"/>
</dbReference>
<evidence type="ECO:0000259" key="16">
    <source>
        <dbReference type="PROSITE" id="PS51192"/>
    </source>
</evidence>
<keyword evidence="19" id="KW-1185">Reference proteome</keyword>
<comment type="similarity">
    <text evidence="2 13 14">Belongs to the UvrB family.</text>
</comment>
<evidence type="ECO:0000259" key="17">
    <source>
        <dbReference type="PROSITE" id="PS51194"/>
    </source>
</evidence>